<keyword evidence="2" id="KW-0805">Transcription regulation</keyword>
<evidence type="ECO:0000313" key="6">
    <source>
        <dbReference type="EMBL" id="MBY6139311.1"/>
    </source>
</evidence>
<keyword evidence="4" id="KW-0804">Transcription</keyword>
<dbReference type="PROSITE" id="PS50931">
    <property type="entry name" value="HTH_LYSR"/>
    <property type="match status" value="1"/>
</dbReference>
<dbReference type="SUPFAM" id="SSF46785">
    <property type="entry name" value="Winged helix' DNA-binding domain"/>
    <property type="match status" value="1"/>
</dbReference>
<dbReference type="PANTHER" id="PTHR30419:SF8">
    <property type="entry name" value="NITROGEN ASSIMILATION TRANSCRIPTIONAL ACTIVATOR-RELATED"/>
    <property type="match status" value="1"/>
</dbReference>
<dbReference type="InterPro" id="IPR036390">
    <property type="entry name" value="WH_DNA-bd_sf"/>
</dbReference>
<evidence type="ECO:0000256" key="1">
    <source>
        <dbReference type="ARBA" id="ARBA00009437"/>
    </source>
</evidence>
<dbReference type="InterPro" id="IPR050950">
    <property type="entry name" value="HTH-type_LysR_regulators"/>
</dbReference>
<dbReference type="PANTHER" id="PTHR30419">
    <property type="entry name" value="HTH-TYPE TRANSCRIPTIONAL REGULATOR YBHD"/>
    <property type="match status" value="1"/>
</dbReference>
<dbReference type="Gene3D" id="1.10.10.10">
    <property type="entry name" value="Winged helix-like DNA-binding domain superfamily/Winged helix DNA-binding domain"/>
    <property type="match status" value="1"/>
</dbReference>
<proteinExistence type="inferred from homology"/>
<dbReference type="InterPro" id="IPR036388">
    <property type="entry name" value="WH-like_DNA-bd_sf"/>
</dbReference>
<dbReference type="PRINTS" id="PR00039">
    <property type="entry name" value="HTHLYSR"/>
</dbReference>
<accession>A0ABS7NGT4</accession>
<protein>
    <submittedName>
        <fullName evidence="6">LysR family transcriptional regulator</fullName>
    </submittedName>
</protein>
<dbReference type="InterPro" id="IPR000847">
    <property type="entry name" value="LysR_HTH_N"/>
</dbReference>
<name>A0ABS7NGT4_9RHOB</name>
<evidence type="ECO:0000313" key="7">
    <source>
        <dbReference type="Proteomes" id="UP000766629"/>
    </source>
</evidence>
<keyword evidence="3" id="KW-0238">DNA-binding</keyword>
<evidence type="ECO:0000259" key="5">
    <source>
        <dbReference type="PROSITE" id="PS50931"/>
    </source>
</evidence>
<evidence type="ECO:0000256" key="2">
    <source>
        <dbReference type="ARBA" id="ARBA00023015"/>
    </source>
</evidence>
<feature type="domain" description="HTH lysR-type" evidence="5">
    <location>
        <begin position="1"/>
        <end position="59"/>
    </location>
</feature>
<gene>
    <name evidence="6" type="ORF">KUV26_07655</name>
</gene>
<sequence>MNDLRALRVFSEICRLGSFSKAAVALGMAQPSISRIVRELEEAVGSPLFLRTGRGVVPSEVGEVAFERAERLLLEADQMMVDLRNASDNPSGKVIVGLLPSVAQHVAADLTKHVINHAPEIFLSFRVGSSDQVDRWVSEGRVDIGLLGFYKGSDEGGETVLFRSELLLIGSARHRCLPEVVNMQQLSEYPLVIAPEPNGLRLLLRDAARSVGSTLNVVVEAEAIELQKTIIQECLYFSVVARTAVEDELRSGIFHSARIESPQLLRSVALTTTQQRPTSRAARLVTDVLIEKFRRSR</sequence>
<dbReference type="Gene3D" id="3.40.190.290">
    <property type="match status" value="1"/>
</dbReference>
<comment type="caution">
    <text evidence="6">The sequence shown here is derived from an EMBL/GenBank/DDBJ whole genome shotgun (WGS) entry which is preliminary data.</text>
</comment>
<comment type="similarity">
    <text evidence="1">Belongs to the LysR transcriptional regulatory family.</text>
</comment>
<reference evidence="6 7" key="1">
    <citation type="submission" date="2021-06" db="EMBL/GenBank/DDBJ databases">
        <title>50 bacteria genomes isolated from Dapeng, Shenzhen, China.</title>
        <authorList>
            <person name="Zheng W."/>
            <person name="Yu S."/>
            <person name="Huang Y."/>
        </authorList>
    </citation>
    <scope>NUCLEOTIDE SEQUENCE [LARGE SCALE GENOMIC DNA]</scope>
    <source>
        <strain evidence="6 7">DP1N14-2</strain>
    </source>
</reference>
<dbReference type="Pfam" id="PF03466">
    <property type="entry name" value="LysR_substrate"/>
    <property type="match status" value="1"/>
</dbReference>
<dbReference type="InterPro" id="IPR005119">
    <property type="entry name" value="LysR_subst-bd"/>
</dbReference>
<organism evidence="6 7">
    <name type="scientific">Leisingera daeponensis</name>
    <dbReference type="NCBI Taxonomy" id="405746"/>
    <lineage>
        <taxon>Bacteria</taxon>
        <taxon>Pseudomonadati</taxon>
        <taxon>Pseudomonadota</taxon>
        <taxon>Alphaproteobacteria</taxon>
        <taxon>Rhodobacterales</taxon>
        <taxon>Roseobacteraceae</taxon>
        <taxon>Leisingera</taxon>
    </lineage>
</organism>
<dbReference type="SUPFAM" id="SSF53850">
    <property type="entry name" value="Periplasmic binding protein-like II"/>
    <property type="match status" value="1"/>
</dbReference>
<dbReference type="Proteomes" id="UP000766629">
    <property type="component" value="Unassembled WGS sequence"/>
</dbReference>
<dbReference type="RefSeq" id="WP_222507908.1">
    <property type="nucleotide sequence ID" value="NZ_JAHVJA010000002.1"/>
</dbReference>
<evidence type="ECO:0000256" key="3">
    <source>
        <dbReference type="ARBA" id="ARBA00023125"/>
    </source>
</evidence>
<dbReference type="EMBL" id="JAHVJA010000002">
    <property type="protein sequence ID" value="MBY6139311.1"/>
    <property type="molecule type" value="Genomic_DNA"/>
</dbReference>
<keyword evidence="7" id="KW-1185">Reference proteome</keyword>
<evidence type="ECO:0000256" key="4">
    <source>
        <dbReference type="ARBA" id="ARBA00023163"/>
    </source>
</evidence>
<dbReference type="Pfam" id="PF00126">
    <property type="entry name" value="HTH_1"/>
    <property type="match status" value="1"/>
</dbReference>